<comment type="similarity">
    <text evidence="9">Belongs to the small GTPase superfamily. RasD family.</text>
</comment>
<keyword evidence="2" id="KW-1003">Cell membrane</keyword>
<dbReference type="FunFam" id="3.40.50.300:FF:000475">
    <property type="entry name" value="GTP-binding protein Rhes"/>
    <property type="match status" value="1"/>
</dbReference>
<dbReference type="PRINTS" id="PR00449">
    <property type="entry name" value="RASTRNSFRMNG"/>
</dbReference>
<keyword evidence="4" id="KW-0547">Nucleotide-binding</keyword>
<dbReference type="SMART" id="SM00175">
    <property type="entry name" value="RAB"/>
    <property type="match status" value="1"/>
</dbReference>
<dbReference type="PANTHER" id="PTHR46149:SF7">
    <property type="entry name" value="GTP-BINDING PROTEIN DI-RAS2"/>
    <property type="match status" value="1"/>
</dbReference>
<evidence type="ECO:0000256" key="4">
    <source>
        <dbReference type="ARBA" id="ARBA00022741"/>
    </source>
</evidence>
<dbReference type="NCBIfam" id="TIGR00231">
    <property type="entry name" value="small_GTP"/>
    <property type="match status" value="1"/>
</dbReference>
<keyword evidence="5" id="KW-0342">GTP-binding</keyword>
<evidence type="ECO:0000256" key="10">
    <source>
        <dbReference type="SAM" id="MobiDB-lite"/>
    </source>
</evidence>
<dbReference type="GO" id="GO:0005886">
    <property type="term" value="C:plasma membrane"/>
    <property type="evidence" value="ECO:0007669"/>
    <property type="project" value="UniProtKB-SubCell"/>
</dbReference>
<dbReference type="RefSeq" id="XP_022665359.1">
    <property type="nucleotide sequence ID" value="XM_022809624.1"/>
</dbReference>
<organism evidence="11 12">
    <name type="scientific">Varroa destructor</name>
    <name type="common">Honeybee mite</name>
    <dbReference type="NCBI Taxonomy" id="109461"/>
    <lineage>
        <taxon>Eukaryota</taxon>
        <taxon>Metazoa</taxon>
        <taxon>Ecdysozoa</taxon>
        <taxon>Arthropoda</taxon>
        <taxon>Chelicerata</taxon>
        <taxon>Arachnida</taxon>
        <taxon>Acari</taxon>
        <taxon>Parasitiformes</taxon>
        <taxon>Mesostigmata</taxon>
        <taxon>Gamasina</taxon>
        <taxon>Dermanyssoidea</taxon>
        <taxon>Varroidae</taxon>
        <taxon>Varroa</taxon>
    </lineage>
</organism>
<dbReference type="AlphaFoldDB" id="A0A7M7KDW3"/>
<protein>
    <recommendedName>
        <fullName evidence="13">GTP-binding protein Rhes</fullName>
    </recommendedName>
</protein>
<feature type="region of interest" description="Disordered" evidence="10">
    <location>
        <begin position="302"/>
        <end position="321"/>
    </location>
</feature>
<evidence type="ECO:0008006" key="13">
    <source>
        <dbReference type="Google" id="ProtNLM"/>
    </source>
</evidence>
<evidence type="ECO:0000256" key="1">
    <source>
        <dbReference type="ARBA" id="ARBA00004193"/>
    </source>
</evidence>
<dbReference type="OrthoDB" id="265044at2759"/>
<keyword evidence="6" id="KW-0472">Membrane</keyword>
<dbReference type="InterPro" id="IPR052236">
    <property type="entry name" value="Small_GTPase_RasD"/>
</dbReference>
<dbReference type="PANTHER" id="PTHR46149">
    <property type="entry name" value="MIP08469P"/>
    <property type="match status" value="1"/>
</dbReference>
<keyword evidence="12" id="KW-1185">Reference proteome</keyword>
<dbReference type="GO" id="GO:0003924">
    <property type="term" value="F:GTPase activity"/>
    <property type="evidence" value="ECO:0007669"/>
    <property type="project" value="InterPro"/>
</dbReference>
<evidence type="ECO:0000256" key="6">
    <source>
        <dbReference type="ARBA" id="ARBA00023136"/>
    </source>
</evidence>
<evidence type="ECO:0000256" key="8">
    <source>
        <dbReference type="ARBA" id="ARBA00023289"/>
    </source>
</evidence>
<dbReference type="InterPro" id="IPR001806">
    <property type="entry name" value="Small_GTPase"/>
</dbReference>
<dbReference type="Gene3D" id="3.40.50.300">
    <property type="entry name" value="P-loop containing nucleotide triphosphate hydrolases"/>
    <property type="match status" value="1"/>
</dbReference>
<evidence type="ECO:0000256" key="9">
    <source>
        <dbReference type="ARBA" id="ARBA00038061"/>
    </source>
</evidence>
<keyword evidence="7" id="KW-0449">Lipoprotein</keyword>
<dbReference type="PROSITE" id="PS51419">
    <property type="entry name" value="RAB"/>
    <property type="match status" value="1"/>
</dbReference>
<comment type="subcellular location">
    <subcellularLocation>
        <location evidence="1">Cell membrane</location>
        <topology evidence="1">Lipid-anchor</topology>
    </subcellularLocation>
</comment>
<dbReference type="PROSITE" id="PS51421">
    <property type="entry name" value="RAS"/>
    <property type="match status" value="1"/>
</dbReference>
<name>A0A7M7KDW3_VARDE</name>
<dbReference type="SMART" id="SM00173">
    <property type="entry name" value="RAS"/>
    <property type="match status" value="1"/>
</dbReference>
<dbReference type="Pfam" id="PF00071">
    <property type="entry name" value="Ras"/>
    <property type="match status" value="1"/>
</dbReference>
<evidence type="ECO:0000313" key="11">
    <source>
        <dbReference type="EnsemblMetazoa" id="XP_022665359"/>
    </source>
</evidence>
<dbReference type="SMART" id="SM00174">
    <property type="entry name" value="RHO"/>
    <property type="match status" value="1"/>
</dbReference>
<reference evidence="11" key="1">
    <citation type="submission" date="2021-01" db="UniProtKB">
        <authorList>
            <consortium name="EnsemblMetazoa"/>
        </authorList>
    </citation>
    <scope>IDENTIFICATION</scope>
</reference>
<sequence length="321" mass="35440">MKRFGHHNDNHHNNHHDNAIHKEFPEQANIESPQDDVVADLPCSPAVVRKSKFPYNPLRGARHSFSIDYGDVLPVHRGNRKPHAALTGAPMGRTPSNGQPDKAQYRVVFLGAAKVGKSAIIHQFLYEKFLHDYSATVEEFHRGEYDVGLESKVSLDILDTGGSCEFPAMKRLAIGSGDAFVLVYSVDNESSYDAVRTLRDDILQLRQGDKTPPPIVVVANKTDLPSGQHVESVAPSMVEPVVCLDWEHAFVECSAKDNADVVRVFQELLVLSPLKKQTPPARQAGFRRMSLPVTSLSDQLGSLGLTKSPGHKKKRDSCHVS</sequence>
<dbReference type="EnsemblMetazoa" id="XM_022809624">
    <property type="protein sequence ID" value="XP_022665359"/>
    <property type="gene ID" value="LOC111252135"/>
</dbReference>
<evidence type="ECO:0000256" key="5">
    <source>
        <dbReference type="ARBA" id="ARBA00023134"/>
    </source>
</evidence>
<dbReference type="GO" id="GO:0005525">
    <property type="term" value="F:GTP binding"/>
    <property type="evidence" value="ECO:0007669"/>
    <property type="project" value="UniProtKB-KW"/>
</dbReference>
<dbReference type="Proteomes" id="UP000594260">
    <property type="component" value="Unplaced"/>
</dbReference>
<feature type="compositionally biased region" description="Basic residues" evidence="10">
    <location>
        <begin position="309"/>
        <end position="321"/>
    </location>
</feature>
<dbReference type="InParanoid" id="A0A7M7KDW3"/>
<dbReference type="KEGG" id="vde:111252135"/>
<dbReference type="GeneID" id="111252135"/>
<keyword evidence="3" id="KW-0488">Methylation</keyword>
<evidence type="ECO:0000313" key="12">
    <source>
        <dbReference type="Proteomes" id="UP000594260"/>
    </source>
</evidence>
<keyword evidence="8" id="KW-0636">Prenylation</keyword>
<dbReference type="InterPro" id="IPR027417">
    <property type="entry name" value="P-loop_NTPase"/>
</dbReference>
<evidence type="ECO:0000256" key="7">
    <source>
        <dbReference type="ARBA" id="ARBA00023288"/>
    </source>
</evidence>
<proteinExistence type="inferred from homology"/>
<dbReference type="SUPFAM" id="SSF52540">
    <property type="entry name" value="P-loop containing nucleoside triphosphate hydrolases"/>
    <property type="match status" value="1"/>
</dbReference>
<evidence type="ECO:0000256" key="2">
    <source>
        <dbReference type="ARBA" id="ARBA00022475"/>
    </source>
</evidence>
<accession>A0A7M7KDW3</accession>
<dbReference type="InterPro" id="IPR005225">
    <property type="entry name" value="Small_GTP-bd"/>
</dbReference>
<evidence type="ECO:0000256" key="3">
    <source>
        <dbReference type="ARBA" id="ARBA00022481"/>
    </source>
</evidence>